<keyword evidence="3 4" id="KW-0326">Glycosidase</keyword>
<dbReference type="SUPFAM" id="SSF51445">
    <property type="entry name" value="(Trans)glycosidases"/>
    <property type="match status" value="1"/>
</dbReference>
<dbReference type="InterPro" id="IPR011683">
    <property type="entry name" value="Glyco_hydro_53"/>
</dbReference>
<comment type="caution">
    <text evidence="5">The sequence shown here is derived from an EMBL/GenBank/DDBJ whole genome shotgun (WGS) entry which is preliminary data.</text>
</comment>
<evidence type="ECO:0000256" key="3">
    <source>
        <dbReference type="ARBA" id="ARBA00023295"/>
    </source>
</evidence>
<comment type="catalytic activity">
    <reaction evidence="4">
        <text>The enzyme specifically hydrolyzes (1-&gt;4)-beta-D-galactosidic linkages in type I arabinogalactans.</text>
        <dbReference type="EC" id="3.2.1.89"/>
    </reaction>
</comment>
<dbReference type="Proteomes" id="UP001337305">
    <property type="component" value="Unassembled WGS sequence"/>
</dbReference>
<dbReference type="InterPro" id="IPR017853">
    <property type="entry name" value="GH"/>
</dbReference>
<gene>
    <name evidence="5" type="ORF">N1F79_08985</name>
</gene>
<feature type="signal peptide" evidence="4">
    <location>
        <begin position="1"/>
        <end position="20"/>
    </location>
</feature>
<dbReference type="RefSeq" id="WP_303305612.1">
    <property type="nucleotide sequence ID" value="NZ_JAODOP010000004.1"/>
</dbReference>
<feature type="chain" id="PRO_5044965075" description="Arabinogalactan endo-beta-1,4-galactanase" evidence="4">
    <location>
        <begin position="21"/>
        <end position="361"/>
    </location>
</feature>
<organism evidence="5 6">
    <name type="scientific">Flavivirga spongiicola</name>
    <dbReference type="NCBI Taxonomy" id="421621"/>
    <lineage>
        <taxon>Bacteria</taxon>
        <taxon>Pseudomonadati</taxon>
        <taxon>Bacteroidota</taxon>
        <taxon>Flavobacteriia</taxon>
        <taxon>Flavobacteriales</taxon>
        <taxon>Flavobacteriaceae</taxon>
        <taxon>Flavivirga</taxon>
    </lineage>
</organism>
<dbReference type="Gene3D" id="3.20.20.80">
    <property type="entry name" value="Glycosidases"/>
    <property type="match status" value="1"/>
</dbReference>
<dbReference type="PROSITE" id="PS51257">
    <property type="entry name" value="PROKAR_LIPOPROTEIN"/>
    <property type="match status" value="1"/>
</dbReference>
<dbReference type="EC" id="3.2.1.89" evidence="4"/>
<sequence length="361" mass="42177">MLSKLHILLLGVFISLSSCSKDNTLSEPIVNRNFKMGFTTWSFGPNIQDVNDTYSFIENNADIYTEHIDNKIPWNAWMNNLTLPTEFTNEITGRANRKIDNAQLLLSVSLLNSNRDELAEDFDGTIPSYSNLNDVEIEDAYFKHINYLVSQLTPDYLVIAIEVNELRIRAEGKWDSYKLLIQNVKSRIKRLYPNLTISESISLHNLHEPDVPNPTEHIDEMTSYMNQMDFVAISFYPFFKNLHSKNEFQQTFDFLHNNINKPISFVETSHIAEDLIVPNLNISINGTEIEQNLYLETLLENAQEQNYEFVIWWTHRDYDTLWETFPVELKDIGQLWRDSGLLDENSNERLSKTTWNTYLNK</sequence>
<dbReference type="GO" id="GO:0016787">
    <property type="term" value="F:hydrolase activity"/>
    <property type="evidence" value="ECO:0007669"/>
    <property type="project" value="UniProtKB-KW"/>
</dbReference>
<evidence type="ECO:0000256" key="2">
    <source>
        <dbReference type="ARBA" id="ARBA00022801"/>
    </source>
</evidence>
<evidence type="ECO:0000313" key="6">
    <source>
        <dbReference type="Proteomes" id="UP001337305"/>
    </source>
</evidence>
<keyword evidence="4" id="KW-0732">Signal</keyword>
<evidence type="ECO:0000256" key="1">
    <source>
        <dbReference type="ARBA" id="ARBA00010687"/>
    </source>
</evidence>
<keyword evidence="2 4" id="KW-0378">Hydrolase</keyword>
<proteinExistence type="inferred from homology"/>
<evidence type="ECO:0000256" key="4">
    <source>
        <dbReference type="RuleBase" id="RU361192"/>
    </source>
</evidence>
<keyword evidence="6" id="KW-1185">Reference proteome</keyword>
<evidence type="ECO:0000313" key="5">
    <source>
        <dbReference type="EMBL" id="MEF3833265.1"/>
    </source>
</evidence>
<protein>
    <recommendedName>
        <fullName evidence="4">Arabinogalactan endo-beta-1,4-galactanase</fullName>
        <ecNumber evidence="4">3.2.1.89</ecNumber>
    </recommendedName>
</protein>
<comment type="similarity">
    <text evidence="1 4">Belongs to the glycosyl hydrolase 53 family.</text>
</comment>
<reference evidence="5 6" key="1">
    <citation type="submission" date="2022-09" db="EMBL/GenBank/DDBJ databases">
        <title>Genome sequencing of Flavivirga sp. MEBiC05379.</title>
        <authorList>
            <person name="Oh H.-M."/>
            <person name="Kwon K.K."/>
            <person name="Park M.J."/>
            <person name="Yang S.-H."/>
        </authorList>
    </citation>
    <scope>NUCLEOTIDE SEQUENCE [LARGE SCALE GENOMIC DNA]</scope>
    <source>
        <strain evidence="5 6">MEBiC05379</strain>
    </source>
</reference>
<dbReference type="EMBL" id="JAODOP010000004">
    <property type="protein sequence ID" value="MEF3833265.1"/>
    <property type="molecule type" value="Genomic_DNA"/>
</dbReference>
<accession>A0ABU7XU03</accession>
<dbReference type="Pfam" id="PF07745">
    <property type="entry name" value="Glyco_hydro_53"/>
    <property type="match status" value="1"/>
</dbReference>
<name>A0ABU7XU03_9FLAO</name>